<comment type="cofactor">
    <cofactor evidence="2">
        <name>[4Fe-4S] cluster</name>
        <dbReference type="ChEBI" id="CHEBI:49883"/>
    </cofactor>
</comment>
<evidence type="ECO:0000256" key="3">
    <source>
        <dbReference type="ARBA" id="ARBA00004196"/>
    </source>
</evidence>
<evidence type="ECO:0000313" key="19">
    <source>
        <dbReference type="Proteomes" id="UP000001625"/>
    </source>
</evidence>
<feature type="domain" description="NADH:ubiquinone oxidoreductase-like 20kDa subunit" evidence="16">
    <location>
        <begin position="69"/>
        <end position="213"/>
    </location>
</feature>
<evidence type="ECO:0000256" key="4">
    <source>
        <dbReference type="ARBA" id="ARBA00006605"/>
    </source>
</evidence>
<proteinExistence type="inferred from homology"/>
<feature type="binding site" evidence="15">
    <location>
        <position position="200"/>
    </location>
    <ligand>
        <name>[4Fe-4S] cluster</name>
        <dbReference type="ChEBI" id="CHEBI:49883"/>
        <label>1</label>
    </ligand>
</feature>
<dbReference type="Gene3D" id="3.40.50.700">
    <property type="entry name" value="NADH:ubiquinone oxidoreductase-like, 20kDa subunit"/>
    <property type="match status" value="1"/>
</dbReference>
<dbReference type="EC" id="1.12.99.6" evidence="6"/>
<dbReference type="GO" id="GO:0009061">
    <property type="term" value="P:anaerobic respiration"/>
    <property type="evidence" value="ECO:0007669"/>
    <property type="project" value="TreeGrafter"/>
</dbReference>
<evidence type="ECO:0000256" key="1">
    <source>
        <dbReference type="ARBA" id="ARBA00001927"/>
    </source>
</evidence>
<feature type="binding site" evidence="15">
    <location>
        <position position="266"/>
    </location>
    <ligand>
        <name>[4Fe-4S] cluster</name>
        <dbReference type="ChEBI" id="CHEBI:49883"/>
        <label>2</label>
    </ligand>
</feature>
<evidence type="ECO:0000256" key="10">
    <source>
        <dbReference type="ARBA" id="ARBA00023002"/>
    </source>
</evidence>
<protein>
    <recommendedName>
        <fullName evidence="6">hydrogenase (acceptor)</fullName>
        <ecNumber evidence="6">1.12.99.6</ecNumber>
    </recommendedName>
</protein>
<dbReference type="AlphaFoldDB" id="D5CSB8"/>
<keyword evidence="11 15" id="KW-0408">Iron</keyword>
<feature type="binding site" evidence="15">
    <location>
        <position position="166"/>
    </location>
    <ligand>
        <name>[4Fe-4S] cluster</name>
        <dbReference type="ChEBI" id="CHEBI:49883"/>
        <label>1</label>
    </ligand>
</feature>
<dbReference type="EMBL" id="CP001965">
    <property type="protein sequence ID" value="ADE11854.1"/>
    <property type="molecule type" value="Genomic_DNA"/>
</dbReference>
<comment type="catalytic activity">
    <reaction evidence="14">
        <text>H2 + A = AH2</text>
        <dbReference type="Rhea" id="RHEA:12116"/>
        <dbReference type="ChEBI" id="CHEBI:13193"/>
        <dbReference type="ChEBI" id="CHEBI:17499"/>
        <dbReference type="ChEBI" id="CHEBI:18276"/>
        <dbReference type="EC" id="1.12.99.6"/>
    </reaction>
</comment>
<evidence type="ECO:0000256" key="12">
    <source>
        <dbReference type="ARBA" id="ARBA00023014"/>
    </source>
</evidence>
<dbReference type="NCBIfam" id="TIGR00391">
    <property type="entry name" value="hydA"/>
    <property type="match status" value="1"/>
</dbReference>
<feature type="binding site" evidence="15">
    <location>
        <position position="303"/>
    </location>
    <ligand>
        <name>[3Fe-4S] cluster</name>
        <dbReference type="ChEBI" id="CHEBI:21137"/>
    </ligand>
</feature>
<evidence type="ECO:0000256" key="11">
    <source>
        <dbReference type="ARBA" id="ARBA00023004"/>
    </source>
</evidence>
<keyword evidence="13 15" id="KW-0003">3Fe-4S</keyword>
<keyword evidence="10 18" id="KW-0560">Oxidoreductase</keyword>
<dbReference type="GO" id="GO:0009055">
    <property type="term" value="F:electron transfer activity"/>
    <property type="evidence" value="ECO:0007669"/>
    <property type="project" value="TreeGrafter"/>
</dbReference>
<dbReference type="eggNOG" id="COG1740">
    <property type="taxonomic scope" value="Bacteria"/>
</dbReference>
<dbReference type="NCBIfam" id="TIGR01409">
    <property type="entry name" value="TAT_signal_seq"/>
    <property type="match status" value="1"/>
</dbReference>
<evidence type="ECO:0000256" key="9">
    <source>
        <dbReference type="ARBA" id="ARBA00022729"/>
    </source>
</evidence>
<evidence type="ECO:0000256" key="2">
    <source>
        <dbReference type="ARBA" id="ARBA00001966"/>
    </source>
</evidence>
<dbReference type="InterPro" id="IPR027394">
    <property type="entry name" value="Cytochrome-c3_hydrogenase_C"/>
</dbReference>
<dbReference type="Pfam" id="PF14720">
    <property type="entry name" value="NiFe_hyd_SSU_C"/>
    <property type="match status" value="1"/>
</dbReference>
<evidence type="ECO:0000256" key="14">
    <source>
        <dbReference type="ARBA" id="ARBA00048757"/>
    </source>
</evidence>
<dbReference type="GO" id="GO:0044569">
    <property type="term" value="C:[Ni-Fe] hydrogenase complex"/>
    <property type="evidence" value="ECO:0007669"/>
    <property type="project" value="TreeGrafter"/>
</dbReference>
<evidence type="ECO:0000256" key="13">
    <source>
        <dbReference type="ARBA" id="ARBA00023291"/>
    </source>
</evidence>
<dbReference type="KEGG" id="slt:Slit_1621"/>
<dbReference type="HOGENOM" id="CLU_046107_0_0_4"/>
<dbReference type="Proteomes" id="UP000001625">
    <property type="component" value="Chromosome"/>
</dbReference>
<keyword evidence="9" id="KW-0732">Signal</keyword>
<dbReference type="InterPro" id="IPR037024">
    <property type="entry name" value="NiFe_Hase_small_N_sf"/>
</dbReference>
<dbReference type="PROSITE" id="PS51318">
    <property type="entry name" value="TAT"/>
    <property type="match status" value="1"/>
</dbReference>
<gene>
    <name evidence="18" type="ordered locus">Slit_1621</name>
</gene>
<organism evidence="18 19">
    <name type="scientific">Sideroxydans lithotrophicus (strain ES-1)</name>
    <dbReference type="NCBI Taxonomy" id="580332"/>
    <lineage>
        <taxon>Bacteria</taxon>
        <taxon>Pseudomonadati</taxon>
        <taxon>Pseudomonadota</taxon>
        <taxon>Betaproteobacteria</taxon>
        <taxon>Nitrosomonadales</taxon>
        <taxon>Gallionellaceae</taxon>
        <taxon>Sideroxydans</taxon>
    </lineage>
</organism>
<evidence type="ECO:0000256" key="6">
    <source>
        <dbReference type="ARBA" id="ARBA00012082"/>
    </source>
</evidence>
<comment type="similarity">
    <text evidence="4">Belongs to the [NiFe]/[NiFeSe] hydrogenase small subunit family.</text>
</comment>
<evidence type="ECO:0000256" key="15">
    <source>
        <dbReference type="PIRSR" id="PIRSR000310-1"/>
    </source>
</evidence>
<comment type="subunit">
    <text evidence="5">Heterodimer of a large and a small subunit.</text>
</comment>
<dbReference type="GO" id="GO:0051538">
    <property type="term" value="F:3 iron, 4 sulfur cluster binding"/>
    <property type="evidence" value="ECO:0007669"/>
    <property type="project" value="UniProtKB-KW"/>
</dbReference>
<dbReference type="RefSeq" id="WP_013029752.1">
    <property type="nucleotide sequence ID" value="NC_013959.1"/>
</dbReference>
<dbReference type="GO" id="GO:0033748">
    <property type="term" value="F:hydrogenase (acceptor) activity"/>
    <property type="evidence" value="ECO:0007669"/>
    <property type="project" value="UniProtKB-EC"/>
</dbReference>
<evidence type="ECO:0000259" key="16">
    <source>
        <dbReference type="Pfam" id="PF01058"/>
    </source>
</evidence>
<dbReference type="GO" id="GO:0009375">
    <property type="term" value="C:ferredoxin hydrogenase complex"/>
    <property type="evidence" value="ECO:0007669"/>
    <property type="project" value="InterPro"/>
</dbReference>
<dbReference type="PRINTS" id="PR00614">
    <property type="entry name" value="NIHGNASESMLL"/>
</dbReference>
<evidence type="ECO:0000256" key="8">
    <source>
        <dbReference type="ARBA" id="ARBA00022723"/>
    </source>
</evidence>
<dbReference type="PANTHER" id="PTHR30013:SF7">
    <property type="entry name" value="HYDROGENASE-2 SMALL CHAIN"/>
    <property type="match status" value="1"/>
</dbReference>
<accession>D5CSB8</accession>
<evidence type="ECO:0000256" key="5">
    <source>
        <dbReference type="ARBA" id="ARBA00011771"/>
    </source>
</evidence>
<feature type="binding site" evidence="15">
    <location>
        <position position="241"/>
    </location>
    <ligand>
        <name>[4Fe-4S] cluster</name>
        <dbReference type="ChEBI" id="CHEBI:49883"/>
        <label>2</label>
    </ligand>
</feature>
<dbReference type="InterPro" id="IPR037148">
    <property type="entry name" value="NiFe-Hase_small_C_sf"/>
</dbReference>
<feature type="binding site" evidence="15">
    <location>
        <position position="72"/>
    </location>
    <ligand>
        <name>[4Fe-4S] cluster</name>
        <dbReference type="ChEBI" id="CHEBI:49883"/>
        <label>1</label>
    </ligand>
</feature>
<reference evidence="18 19" key="1">
    <citation type="submission" date="2010-03" db="EMBL/GenBank/DDBJ databases">
        <title>Complete sequence of Sideroxydans lithotrophicus ES-1.</title>
        <authorList>
            <consortium name="US DOE Joint Genome Institute"/>
            <person name="Lucas S."/>
            <person name="Copeland A."/>
            <person name="Lapidus A."/>
            <person name="Cheng J.-F."/>
            <person name="Bruce D."/>
            <person name="Goodwin L."/>
            <person name="Pitluck S."/>
            <person name="Munk A.C."/>
            <person name="Detter J.C."/>
            <person name="Han C."/>
            <person name="Tapia R."/>
            <person name="Larimer F."/>
            <person name="Land M."/>
            <person name="Hauser L."/>
            <person name="Kyrpides N."/>
            <person name="Ivanova N."/>
            <person name="Emerson D."/>
            <person name="Woyke T."/>
        </authorList>
    </citation>
    <scope>NUCLEOTIDE SEQUENCE [LARGE SCALE GENOMIC DNA]</scope>
    <source>
        <strain evidence="18 19">ES-1</strain>
    </source>
</reference>
<feature type="binding site" evidence="15">
    <location>
        <position position="238"/>
    </location>
    <ligand>
        <name>[4Fe-4S] cluster</name>
        <dbReference type="ChEBI" id="CHEBI:49883"/>
        <label>2</label>
    </ligand>
</feature>
<dbReference type="PIRSF" id="PIRSF000310">
    <property type="entry name" value="NiFe_hyd_ssu"/>
    <property type="match status" value="1"/>
</dbReference>
<feature type="binding site" evidence="15">
    <location>
        <position position="69"/>
    </location>
    <ligand>
        <name>[4Fe-4S] cluster</name>
        <dbReference type="ChEBI" id="CHEBI:49883"/>
        <label>1</label>
    </ligand>
</feature>
<dbReference type="Gene3D" id="4.10.480.10">
    <property type="entry name" value="Cytochrome-c3 hydrogenase, C-terminal domain"/>
    <property type="match status" value="1"/>
</dbReference>
<feature type="binding site" evidence="15">
    <location>
        <position position="300"/>
    </location>
    <ligand>
        <name>[3Fe-4S] cluster</name>
        <dbReference type="ChEBI" id="CHEBI:21137"/>
    </ligand>
</feature>
<dbReference type="InterPro" id="IPR006137">
    <property type="entry name" value="NADH_UbQ_OxRdtase-like_20kDa"/>
</dbReference>
<dbReference type="STRING" id="580332.Slit_1621"/>
<evidence type="ECO:0000259" key="17">
    <source>
        <dbReference type="Pfam" id="PF14720"/>
    </source>
</evidence>
<keyword evidence="7 15" id="KW-0004">4Fe-4S</keyword>
<comment type="cofactor">
    <cofactor evidence="1">
        <name>[3Fe-4S] cluster</name>
        <dbReference type="ChEBI" id="CHEBI:21137"/>
    </cofactor>
</comment>
<feature type="binding site" evidence="15">
    <location>
        <position position="281"/>
    </location>
    <ligand>
        <name>[3Fe-4S] cluster</name>
        <dbReference type="ChEBI" id="CHEBI:21137"/>
    </ligand>
</feature>
<dbReference type="InterPro" id="IPR001821">
    <property type="entry name" value="NiFe_hydrogenase_ssu"/>
</dbReference>
<feature type="binding site" evidence="15">
    <location>
        <position position="272"/>
    </location>
    <ligand>
        <name>[4Fe-4S] cluster</name>
        <dbReference type="ChEBI" id="CHEBI:49883"/>
        <label>2</label>
    </ligand>
</feature>
<dbReference type="InterPro" id="IPR006311">
    <property type="entry name" value="TAT_signal"/>
</dbReference>
<dbReference type="Pfam" id="PF01058">
    <property type="entry name" value="Oxidored_q6"/>
    <property type="match status" value="1"/>
</dbReference>
<evidence type="ECO:0000313" key="18">
    <source>
        <dbReference type="EMBL" id="ADE11854.1"/>
    </source>
</evidence>
<dbReference type="PANTHER" id="PTHR30013">
    <property type="entry name" value="NIFE / NIFESE HYDROGENASE SMALL SUBUNIT FAMILY MEMBER"/>
    <property type="match status" value="1"/>
</dbReference>
<keyword evidence="12 15" id="KW-0411">Iron-sulfur</keyword>
<comment type="subcellular location">
    <subcellularLocation>
        <location evidence="3">Cell envelope</location>
    </subcellularLocation>
</comment>
<evidence type="ECO:0000256" key="7">
    <source>
        <dbReference type="ARBA" id="ARBA00022485"/>
    </source>
</evidence>
<sequence length="371" mass="39493">MKRTHQPEVIPGTVGEGLAQRGISRREFLQFCTSLAALLALPPSMASVMAEAISKARRQSVIWLSFQECTGCTESITRSHSPTLESLIFEMISLDYHHTLQAASGEAAEHARLQAMKDNEGKYLVIVDGSIPMGNPGYSAIAGISNHDMLVETAKGAAAIVAVGTCATYGGIPMADPNPTGAVPVSDIVKDKPIINVPGCPPIPVVMTGVLAHFLTFGGIPELDALGRPKSFYGETIHDRCYRRPFYDQGKFAETFDDEAARNGWCLFKLGCKGPVTYNACATTKWNDGTSFPIESGHGCIGCSEPKFWDAGPFYKALSMPVSATTAMLGGAAAVGVAAGAVITWHNRSTKSAAKAAHAKVTVEELTREEK</sequence>
<keyword evidence="19" id="KW-1185">Reference proteome</keyword>
<name>D5CSB8_SIDLE</name>
<dbReference type="InterPro" id="IPR019546">
    <property type="entry name" value="TAT_signal_bac_arc"/>
</dbReference>
<dbReference type="GO" id="GO:0051539">
    <property type="term" value="F:4 iron, 4 sulfur cluster binding"/>
    <property type="evidence" value="ECO:0007669"/>
    <property type="project" value="UniProtKB-KW"/>
</dbReference>
<dbReference type="GO" id="GO:0030313">
    <property type="term" value="C:cell envelope"/>
    <property type="evidence" value="ECO:0007669"/>
    <property type="project" value="UniProtKB-SubCell"/>
</dbReference>
<feature type="domain" description="Cytochrome-c3 hydrogenase C-terminal" evidence="17">
    <location>
        <begin position="233"/>
        <end position="314"/>
    </location>
</feature>
<dbReference type="GO" id="GO:0016020">
    <property type="term" value="C:membrane"/>
    <property type="evidence" value="ECO:0007669"/>
    <property type="project" value="TreeGrafter"/>
</dbReference>
<dbReference type="GO" id="GO:0046872">
    <property type="term" value="F:metal ion binding"/>
    <property type="evidence" value="ECO:0007669"/>
    <property type="project" value="UniProtKB-KW"/>
</dbReference>
<dbReference type="GO" id="GO:0008901">
    <property type="term" value="F:ferredoxin hydrogenase activity"/>
    <property type="evidence" value="ECO:0007669"/>
    <property type="project" value="InterPro"/>
</dbReference>
<dbReference type="SUPFAM" id="SSF56770">
    <property type="entry name" value="HydA/Nqo6-like"/>
    <property type="match status" value="1"/>
</dbReference>
<keyword evidence="8 15" id="KW-0479">Metal-binding</keyword>